<keyword evidence="1" id="KW-1133">Transmembrane helix</keyword>
<accession>A0A8D2Q492</accession>
<dbReference type="AlphaFoldDB" id="A0A8D2Q492"/>
<keyword evidence="1" id="KW-0812">Transmembrane</keyword>
<name>A0A8D2Q492_VARKO</name>
<dbReference type="PANTHER" id="PTHR14636:SF1">
    <property type="entry name" value="TPA-INDUCED TRANSMEMBRANE PROTEIN"/>
    <property type="match status" value="1"/>
</dbReference>
<dbReference type="InterPro" id="IPR036364">
    <property type="entry name" value="SEA_dom_sf"/>
</dbReference>
<reference evidence="2" key="2">
    <citation type="submission" date="2025-09" db="UniProtKB">
        <authorList>
            <consortium name="Ensembl"/>
        </authorList>
    </citation>
    <scope>IDENTIFICATION</scope>
</reference>
<organism evidence="2 3">
    <name type="scientific">Varanus komodoensis</name>
    <name type="common">Komodo dragon</name>
    <dbReference type="NCBI Taxonomy" id="61221"/>
    <lineage>
        <taxon>Eukaryota</taxon>
        <taxon>Metazoa</taxon>
        <taxon>Chordata</taxon>
        <taxon>Craniata</taxon>
        <taxon>Vertebrata</taxon>
        <taxon>Euteleostomi</taxon>
        <taxon>Lepidosauria</taxon>
        <taxon>Squamata</taxon>
        <taxon>Bifurcata</taxon>
        <taxon>Unidentata</taxon>
        <taxon>Episquamata</taxon>
        <taxon>Toxicofera</taxon>
        <taxon>Anguimorpha</taxon>
        <taxon>Paleoanguimorpha</taxon>
        <taxon>Varanoidea</taxon>
        <taxon>Varanidae</taxon>
        <taxon>Varanus</taxon>
    </lineage>
</organism>
<dbReference type="OrthoDB" id="8879801at2759"/>
<dbReference type="PANTHER" id="PTHR14636">
    <property type="entry name" value="TPA-INDUCED TRANSMEMBRANE PROTEIN"/>
    <property type="match status" value="1"/>
</dbReference>
<dbReference type="Proteomes" id="UP000694545">
    <property type="component" value="Unplaced"/>
</dbReference>
<dbReference type="Gene3D" id="3.30.70.960">
    <property type="entry name" value="SEA domain"/>
    <property type="match status" value="1"/>
</dbReference>
<feature type="transmembrane region" description="Helical" evidence="1">
    <location>
        <begin position="61"/>
        <end position="84"/>
    </location>
</feature>
<dbReference type="GeneID" id="123029414"/>
<dbReference type="RefSeq" id="XP_044298332.1">
    <property type="nucleotide sequence ID" value="XM_044442397.1"/>
</dbReference>
<protein>
    <recommendedName>
        <fullName evidence="4">TPA-induced transmembrane protein</fullName>
    </recommendedName>
</protein>
<gene>
    <name evidence="2" type="primary">CUNH3orf52</name>
</gene>
<dbReference type="InterPro" id="IPR033223">
    <property type="entry name" value="TTMP"/>
</dbReference>
<evidence type="ECO:0008006" key="4">
    <source>
        <dbReference type="Google" id="ProtNLM"/>
    </source>
</evidence>
<dbReference type="RefSeq" id="XP_044298333.1">
    <property type="nucleotide sequence ID" value="XM_044442398.1"/>
</dbReference>
<dbReference type="RefSeq" id="XP_044298329.1">
    <property type="nucleotide sequence ID" value="XM_044442394.1"/>
</dbReference>
<evidence type="ECO:0000256" key="1">
    <source>
        <dbReference type="SAM" id="Phobius"/>
    </source>
</evidence>
<evidence type="ECO:0000313" key="3">
    <source>
        <dbReference type="Proteomes" id="UP000694545"/>
    </source>
</evidence>
<dbReference type="CTD" id="109305597"/>
<proteinExistence type="predicted"/>
<reference evidence="2" key="1">
    <citation type="submission" date="2025-08" db="UniProtKB">
        <authorList>
            <consortium name="Ensembl"/>
        </authorList>
    </citation>
    <scope>IDENTIFICATION</scope>
</reference>
<dbReference type="RefSeq" id="XP_044298330.1">
    <property type="nucleotide sequence ID" value="XM_044442395.1"/>
</dbReference>
<keyword evidence="3" id="KW-1185">Reference proteome</keyword>
<dbReference type="RefSeq" id="XP_044298331.1">
    <property type="nucleotide sequence ID" value="XM_044442396.1"/>
</dbReference>
<evidence type="ECO:0000313" key="2">
    <source>
        <dbReference type="Ensembl" id="ENSVKKP00000018400.1"/>
    </source>
</evidence>
<dbReference type="RefSeq" id="XP_044298334.1">
    <property type="nucleotide sequence ID" value="XM_044442399.1"/>
</dbReference>
<sequence>MNGRVPGRNPEYIECNVIVGEEREEESEPNLNEHLYQEVPGVNQRTVKLKCSQIVFWKCKLWMVLAAFVLILATGLCLILYSVIYTDEDEYWDAEAIANGNHHNFSGTLKVHCANNPDLSLSASAYKLLSESLNSRLTDVYTYSPALGRYFISADIISLSDNDSTVSYELCFSVPPETEEFMKYRMSKEFLINVLRQNIYDQDDMDGLDIPGCTNMTLDPTSLSLT</sequence>
<dbReference type="KEGG" id="vko:123029414"/>
<dbReference type="Ensembl" id="ENSVKKT00000018863.1">
    <property type="protein sequence ID" value="ENSVKKP00000018400.1"/>
    <property type="gene ID" value="ENSVKKG00000012541.1"/>
</dbReference>
<keyword evidence="1" id="KW-0472">Membrane</keyword>
<dbReference type="OMA" id="DFMKYRM"/>